<accession>A0AAD5TZM6</accession>
<gene>
    <name evidence="1" type="ORF">HK099_005034</name>
</gene>
<proteinExistence type="predicted"/>
<dbReference type="AlphaFoldDB" id="A0AAD5TZM6"/>
<name>A0AAD5TZM6_9FUNG</name>
<comment type="caution">
    <text evidence="1">The sequence shown here is derived from an EMBL/GenBank/DDBJ whole genome shotgun (WGS) entry which is preliminary data.</text>
</comment>
<reference evidence="1" key="1">
    <citation type="submission" date="2020-05" db="EMBL/GenBank/DDBJ databases">
        <title>Phylogenomic resolution of chytrid fungi.</title>
        <authorList>
            <person name="Stajich J.E."/>
            <person name="Amses K."/>
            <person name="Simmons R."/>
            <person name="Seto K."/>
            <person name="Myers J."/>
            <person name="Bonds A."/>
            <person name="Quandt C.A."/>
            <person name="Barry K."/>
            <person name="Liu P."/>
            <person name="Grigoriev I."/>
            <person name="Longcore J.E."/>
            <person name="James T.Y."/>
        </authorList>
    </citation>
    <scope>NUCLEOTIDE SEQUENCE</scope>
    <source>
        <strain evidence="1">JEL0476</strain>
    </source>
</reference>
<dbReference type="EMBL" id="JADGJW010000378">
    <property type="protein sequence ID" value="KAJ3218477.1"/>
    <property type="molecule type" value="Genomic_DNA"/>
</dbReference>
<protein>
    <submittedName>
        <fullName evidence="1">Uncharacterized protein</fullName>
    </submittedName>
</protein>
<dbReference type="Proteomes" id="UP001211065">
    <property type="component" value="Unassembled WGS sequence"/>
</dbReference>
<sequence>MCFAVNNLLFPYRYHVSTFNNINPGTFLTQIFLQNALRKNFQEVQMQQRINSIISQANASVKDKISSEKKLRDIFGSFGNLEISAPSTVSFEEFNNETFLKLEYYIVNTSNFNKGVVIVKGVENEIPSVRLLDPFGKIWFCGRGNSKNDDSNQFKNTEEIVEADFREIKK</sequence>
<evidence type="ECO:0000313" key="2">
    <source>
        <dbReference type="Proteomes" id="UP001211065"/>
    </source>
</evidence>
<evidence type="ECO:0000313" key="1">
    <source>
        <dbReference type="EMBL" id="KAJ3218477.1"/>
    </source>
</evidence>
<keyword evidence="2" id="KW-1185">Reference proteome</keyword>
<organism evidence="1 2">
    <name type="scientific">Clydaea vesicula</name>
    <dbReference type="NCBI Taxonomy" id="447962"/>
    <lineage>
        <taxon>Eukaryota</taxon>
        <taxon>Fungi</taxon>
        <taxon>Fungi incertae sedis</taxon>
        <taxon>Chytridiomycota</taxon>
        <taxon>Chytridiomycota incertae sedis</taxon>
        <taxon>Chytridiomycetes</taxon>
        <taxon>Lobulomycetales</taxon>
        <taxon>Lobulomycetaceae</taxon>
        <taxon>Clydaea</taxon>
    </lineage>
</organism>